<organism evidence="1">
    <name type="scientific">marine metagenome</name>
    <dbReference type="NCBI Taxonomy" id="408172"/>
    <lineage>
        <taxon>unclassified sequences</taxon>
        <taxon>metagenomes</taxon>
        <taxon>ecological metagenomes</taxon>
    </lineage>
</organism>
<gene>
    <name evidence="1" type="ORF">METZ01_LOCUS348382</name>
</gene>
<reference evidence="1" key="1">
    <citation type="submission" date="2018-05" db="EMBL/GenBank/DDBJ databases">
        <authorList>
            <person name="Lanie J.A."/>
            <person name="Ng W.-L."/>
            <person name="Kazmierczak K.M."/>
            <person name="Andrzejewski T.M."/>
            <person name="Davidsen T.M."/>
            <person name="Wayne K.J."/>
            <person name="Tettelin H."/>
            <person name="Glass J.I."/>
            <person name="Rusch D."/>
            <person name="Podicherti R."/>
            <person name="Tsui H.-C.T."/>
            <person name="Winkler M.E."/>
        </authorList>
    </citation>
    <scope>NUCLEOTIDE SEQUENCE</scope>
</reference>
<accession>A0A382REX3</accession>
<proteinExistence type="predicted"/>
<dbReference type="AlphaFoldDB" id="A0A382REX3"/>
<feature type="non-terminal residue" evidence="1">
    <location>
        <position position="86"/>
    </location>
</feature>
<name>A0A382REX3_9ZZZZ</name>
<evidence type="ECO:0000313" key="1">
    <source>
        <dbReference type="EMBL" id="SVC95528.1"/>
    </source>
</evidence>
<dbReference type="EMBL" id="UINC01120812">
    <property type="protein sequence ID" value="SVC95528.1"/>
    <property type="molecule type" value="Genomic_DNA"/>
</dbReference>
<sequence>MRFVPHQGMYSVALRETFHQVILTLPDTLARIGCHSNIDSAVSAACKNIDTRLAQWIPALRTNLVILKKQPRFHDLWNLGWETPVS</sequence>
<protein>
    <submittedName>
        <fullName evidence="1">Uncharacterized protein</fullName>
    </submittedName>
</protein>